<feature type="compositionally biased region" description="Basic and acidic residues" evidence="1">
    <location>
        <begin position="45"/>
        <end position="57"/>
    </location>
</feature>
<feature type="region of interest" description="Disordered" evidence="1">
    <location>
        <begin position="22"/>
        <end position="67"/>
    </location>
</feature>
<accession>A0A448WTT5</accession>
<keyword evidence="3" id="KW-1185">Reference proteome</keyword>
<proteinExistence type="predicted"/>
<evidence type="ECO:0000256" key="1">
    <source>
        <dbReference type="SAM" id="MobiDB-lite"/>
    </source>
</evidence>
<reference evidence="2" key="1">
    <citation type="submission" date="2018-11" db="EMBL/GenBank/DDBJ databases">
        <authorList>
            <consortium name="Pathogen Informatics"/>
        </authorList>
    </citation>
    <scope>NUCLEOTIDE SEQUENCE</scope>
</reference>
<protein>
    <submittedName>
        <fullName evidence="2">Uncharacterized protein</fullName>
    </submittedName>
</protein>
<dbReference type="AlphaFoldDB" id="A0A448WTT5"/>
<sequence length="67" mass="7718">MAIRRGRTRRLFVNEAVQTLESRKDGGLRKSNEDTEWLDTSSPTESREGNWLEEKRASVGQKRGIVK</sequence>
<comment type="caution">
    <text evidence="2">The sequence shown here is derived from an EMBL/GenBank/DDBJ whole genome shotgun (WGS) entry which is preliminary data.</text>
</comment>
<organism evidence="2 3">
    <name type="scientific">Protopolystoma xenopodis</name>
    <dbReference type="NCBI Taxonomy" id="117903"/>
    <lineage>
        <taxon>Eukaryota</taxon>
        <taxon>Metazoa</taxon>
        <taxon>Spiralia</taxon>
        <taxon>Lophotrochozoa</taxon>
        <taxon>Platyhelminthes</taxon>
        <taxon>Monogenea</taxon>
        <taxon>Polyopisthocotylea</taxon>
        <taxon>Polystomatidea</taxon>
        <taxon>Polystomatidae</taxon>
        <taxon>Protopolystoma</taxon>
    </lineage>
</organism>
<name>A0A448WTT5_9PLAT</name>
<dbReference type="Proteomes" id="UP000784294">
    <property type="component" value="Unassembled WGS sequence"/>
</dbReference>
<evidence type="ECO:0000313" key="3">
    <source>
        <dbReference type="Proteomes" id="UP000784294"/>
    </source>
</evidence>
<gene>
    <name evidence="2" type="ORF">PXEA_LOCUS13445</name>
</gene>
<feature type="compositionally biased region" description="Basic and acidic residues" evidence="1">
    <location>
        <begin position="22"/>
        <end position="33"/>
    </location>
</feature>
<evidence type="ECO:0000313" key="2">
    <source>
        <dbReference type="EMBL" id="VEL20005.1"/>
    </source>
</evidence>
<dbReference type="EMBL" id="CAAALY010044300">
    <property type="protein sequence ID" value="VEL20005.1"/>
    <property type="molecule type" value="Genomic_DNA"/>
</dbReference>